<evidence type="ECO:0000256" key="8">
    <source>
        <dbReference type="ARBA" id="ARBA00049119"/>
    </source>
</evidence>
<dbReference type="Proteomes" id="UP000245768">
    <property type="component" value="Unassembled WGS sequence"/>
</dbReference>
<dbReference type="STRING" id="215250.A0A316YJY6"/>
<feature type="transmembrane region" description="Helical" evidence="11">
    <location>
        <begin position="230"/>
        <end position="248"/>
    </location>
</feature>
<feature type="transmembrane region" description="Helical" evidence="11">
    <location>
        <begin position="475"/>
        <end position="496"/>
    </location>
</feature>
<keyword evidence="5 11" id="KW-0812">Transmembrane</keyword>
<keyword evidence="3 9" id="KW-0813">Transport</keyword>
<dbReference type="InterPro" id="IPR005828">
    <property type="entry name" value="MFS_sugar_transport-like"/>
</dbReference>
<comment type="subcellular location">
    <subcellularLocation>
        <location evidence="1">Membrane</location>
        <topology evidence="1">Multi-pass membrane protein</topology>
    </subcellularLocation>
</comment>
<dbReference type="Pfam" id="PF00083">
    <property type="entry name" value="Sugar_tr"/>
    <property type="match status" value="1"/>
</dbReference>
<comment type="similarity">
    <text evidence="2 9">Belongs to the major facilitator superfamily. Sugar transporter (TC 2.A.1.1) family.</text>
</comment>
<evidence type="ECO:0000313" key="13">
    <source>
        <dbReference type="EMBL" id="PWN89386.1"/>
    </source>
</evidence>
<dbReference type="InterPro" id="IPR020846">
    <property type="entry name" value="MFS_dom"/>
</dbReference>
<feature type="compositionally biased region" description="Basic and acidic residues" evidence="10">
    <location>
        <begin position="550"/>
        <end position="560"/>
    </location>
</feature>
<evidence type="ECO:0000256" key="2">
    <source>
        <dbReference type="ARBA" id="ARBA00010992"/>
    </source>
</evidence>
<sequence length="573" mass="62917">MTTVEGSTEVARIDTKAAAKIASQVEDYDALVHDAREAADDEHSMGILASIRAYPKAVFFSVGISLAIVMEGYDTILLGNLFAQPAFQKKYGDCNDAGKCQVSAAWQSGLQNGQLVGNILGLQLVGFLTERIGYRKTMLYSLLFMAAFIFFPFFAPNLPVLLTGQILQGLPWGIYQSLAVSYAADVCPVSLRPILTTYVNLCWVIGQLLASGVLRATVERTDKWAYKLPYGLQWMWIPPIFAVCYFAPESPWWLVRQNRMDEAETSLRRLAGKSHNSRETAQKTVAMIKHTDEMEKAMHTGGGSYFDCFKGTNLRRTEIACVAWLIQTFCGSPLMGSSSYFLEQAGLPTTQAFNLTIGSFSLGALGTMSSWFIMRWAGRRTMYLYGQIIMFTILIVVGSLGASGGSPWAIGGLLLAFTAVYDASVGPACYSIVAEIGSTRLRSRTVVLARNVYNLGSIVVNIINPKMLNPNDWNLGAKSAFVWAGTGALLLVWTYFRLPEPKGRTYGELDLLFEQKVPARKFASTIVDEFGSASQQQHARAMAQAQGEKTSVDEEEKKSGDVTPPVNTLTYNA</sequence>
<dbReference type="PANTHER" id="PTHR48022:SF5">
    <property type="entry name" value="ALPHA-GLUCOSIDES PERMEASE MPH2-RELATED"/>
    <property type="match status" value="1"/>
</dbReference>
<dbReference type="OrthoDB" id="6612291at2759"/>
<keyword evidence="4 13" id="KW-0762">Sugar transport</keyword>
<keyword evidence="6 11" id="KW-1133">Transmembrane helix</keyword>
<dbReference type="InParanoid" id="A0A316YJY6"/>
<keyword evidence="7 11" id="KW-0472">Membrane</keyword>
<dbReference type="FunFam" id="1.20.1250.20:FF:000254">
    <property type="entry name" value="MAL31p Maltose permease"/>
    <property type="match status" value="1"/>
</dbReference>
<feature type="region of interest" description="Disordered" evidence="10">
    <location>
        <begin position="534"/>
        <end position="573"/>
    </location>
</feature>
<evidence type="ECO:0000256" key="7">
    <source>
        <dbReference type="ARBA" id="ARBA00023136"/>
    </source>
</evidence>
<reference evidence="13 14" key="1">
    <citation type="journal article" date="2018" name="Mol. Biol. Evol.">
        <title>Broad Genomic Sampling Reveals a Smut Pathogenic Ancestry of the Fungal Clade Ustilaginomycotina.</title>
        <authorList>
            <person name="Kijpornyongpan T."/>
            <person name="Mondo S.J."/>
            <person name="Barry K."/>
            <person name="Sandor L."/>
            <person name="Lee J."/>
            <person name="Lipzen A."/>
            <person name="Pangilinan J."/>
            <person name="LaButti K."/>
            <person name="Hainaut M."/>
            <person name="Henrissat B."/>
            <person name="Grigoriev I.V."/>
            <person name="Spatafora J.W."/>
            <person name="Aime M.C."/>
        </authorList>
    </citation>
    <scope>NUCLEOTIDE SEQUENCE [LARGE SCALE GENOMIC DNA]</scope>
    <source>
        <strain evidence="13 14">MCA 4198</strain>
    </source>
</reference>
<dbReference type="NCBIfam" id="TIGR00879">
    <property type="entry name" value="SP"/>
    <property type="match status" value="1"/>
</dbReference>
<feature type="transmembrane region" description="Helical" evidence="11">
    <location>
        <begin position="382"/>
        <end position="402"/>
    </location>
</feature>
<evidence type="ECO:0000256" key="4">
    <source>
        <dbReference type="ARBA" id="ARBA00022597"/>
    </source>
</evidence>
<feature type="transmembrane region" description="Helical" evidence="11">
    <location>
        <begin position="137"/>
        <end position="155"/>
    </location>
</feature>
<feature type="domain" description="Major facilitator superfamily (MFS) profile" evidence="12">
    <location>
        <begin position="60"/>
        <end position="502"/>
    </location>
</feature>
<accession>A0A316YJY6</accession>
<feature type="transmembrane region" description="Helical" evidence="11">
    <location>
        <begin position="352"/>
        <end position="373"/>
    </location>
</feature>
<evidence type="ECO:0000256" key="5">
    <source>
        <dbReference type="ARBA" id="ARBA00022692"/>
    </source>
</evidence>
<dbReference type="GO" id="GO:0016020">
    <property type="term" value="C:membrane"/>
    <property type="evidence" value="ECO:0007669"/>
    <property type="project" value="UniProtKB-SubCell"/>
</dbReference>
<dbReference type="EMBL" id="KZ819637">
    <property type="protein sequence ID" value="PWN89386.1"/>
    <property type="molecule type" value="Genomic_DNA"/>
</dbReference>
<proteinExistence type="inferred from homology"/>
<evidence type="ECO:0000313" key="14">
    <source>
        <dbReference type="Proteomes" id="UP000245768"/>
    </source>
</evidence>
<dbReference type="RefSeq" id="XP_025376584.1">
    <property type="nucleotide sequence ID" value="XM_025519692.1"/>
</dbReference>
<feature type="transmembrane region" description="Helical" evidence="11">
    <location>
        <begin position="445"/>
        <end position="463"/>
    </location>
</feature>
<dbReference type="AlphaFoldDB" id="A0A316YJY6"/>
<protein>
    <submittedName>
        <fullName evidence="13">Sugar transporter</fullName>
    </submittedName>
</protein>
<dbReference type="InterPro" id="IPR050360">
    <property type="entry name" value="MFS_Sugar_Transporters"/>
</dbReference>
<evidence type="ECO:0000259" key="12">
    <source>
        <dbReference type="PROSITE" id="PS50850"/>
    </source>
</evidence>
<evidence type="ECO:0000256" key="11">
    <source>
        <dbReference type="SAM" id="Phobius"/>
    </source>
</evidence>
<feature type="compositionally biased region" description="Low complexity" evidence="10">
    <location>
        <begin position="534"/>
        <end position="546"/>
    </location>
</feature>
<organism evidence="13 14">
    <name type="scientific">Acaromyces ingoldii</name>
    <dbReference type="NCBI Taxonomy" id="215250"/>
    <lineage>
        <taxon>Eukaryota</taxon>
        <taxon>Fungi</taxon>
        <taxon>Dikarya</taxon>
        <taxon>Basidiomycota</taxon>
        <taxon>Ustilaginomycotina</taxon>
        <taxon>Exobasidiomycetes</taxon>
        <taxon>Exobasidiales</taxon>
        <taxon>Cryptobasidiaceae</taxon>
        <taxon>Acaromyces</taxon>
    </lineage>
</organism>
<dbReference type="InterPro" id="IPR036259">
    <property type="entry name" value="MFS_trans_sf"/>
</dbReference>
<feature type="transmembrane region" description="Helical" evidence="11">
    <location>
        <begin position="408"/>
        <end position="433"/>
    </location>
</feature>
<evidence type="ECO:0000256" key="6">
    <source>
        <dbReference type="ARBA" id="ARBA00022989"/>
    </source>
</evidence>
<evidence type="ECO:0000256" key="1">
    <source>
        <dbReference type="ARBA" id="ARBA00004141"/>
    </source>
</evidence>
<dbReference type="InterPro" id="IPR003663">
    <property type="entry name" value="Sugar/inositol_transpt"/>
</dbReference>
<dbReference type="Gene3D" id="1.20.1250.20">
    <property type="entry name" value="MFS general substrate transporter like domains"/>
    <property type="match status" value="1"/>
</dbReference>
<evidence type="ECO:0000256" key="3">
    <source>
        <dbReference type="ARBA" id="ARBA00022448"/>
    </source>
</evidence>
<gene>
    <name evidence="13" type="ORF">FA10DRAFT_253535</name>
</gene>
<evidence type="ECO:0000256" key="10">
    <source>
        <dbReference type="SAM" id="MobiDB-lite"/>
    </source>
</evidence>
<dbReference type="GeneID" id="37041608"/>
<name>A0A316YJY6_9BASI</name>
<comment type="catalytic activity">
    <reaction evidence="8">
        <text>myo-inositol(out) + H(+)(out) = myo-inositol(in) + H(+)(in)</text>
        <dbReference type="Rhea" id="RHEA:60364"/>
        <dbReference type="ChEBI" id="CHEBI:15378"/>
        <dbReference type="ChEBI" id="CHEBI:17268"/>
    </reaction>
</comment>
<dbReference type="PROSITE" id="PS50850">
    <property type="entry name" value="MFS"/>
    <property type="match status" value="1"/>
</dbReference>
<dbReference type="PANTHER" id="PTHR48022">
    <property type="entry name" value="PLASTIDIC GLUCOSE TRANSPORTER 4"/>
    <property type="match status" value="1"/>
</dbReference>
<evidence type="ECO:0000256" key="9">
    <source>
        <dbReference type="RuleBase" id="RU003346"/>
    </source>
</evidence>
<keyword evidence="14" id="KW-1185">Reference proteome</keyword>
<dbReference type="SUPFAM" id="SSF103473">
    <property type="entry name" value="MFS general substrate transporter"/>
    <property type="match status" value="1"/>
</dbReference>
<dbReference type="GO" id="GO:0005351">
    <property type="term" value="F:carbohydrate:proton symporter activity"/>
    <property type="evidence" value="ECO:0007669"/>
    <property type="project" value="TreeGrafter"/>
</dbReference>